<gene>
    <name evidence="1" type="ORF">METZ01_LOCUS276780</name>
</gene>
<evidence type="ECO:0000313" key="1">
    <source>
        <dbReference type="EMBL" id="SVC23926.1"/>
    </source>
</evidence>
<accession>A0A382KIG9</accession>
<organism evidence="1">
    <name type="scientific">marine metagenome</name>
    <dbReference type="NCBI Taxonomy" id="408172"/>
    <lineage>
        <taxon>unclassified sequences</taxon>
        <taxon>metagenomes</taxon>
        <taxon>ecological metagenomes</taxon>
    </lineage>
</organism>
<name>A0A382KIG9_9ZZZZ</name>
<feature type="non-terminal residue" evidence="1">
    <location>
        <position position="116"/>
    </location>
</feature>
<dbReference type="Gene3D" id="2.60.120.200">
    <property type="match status" value="1"/>
</dbReference>
<dbReference type="AlphaFoldDB" id="A0A382KIG9"/>
<dbReference type="EMBL" id="UINC01080721">
    <property type="protein sequence ID" value="SVC23926.1"/>
    <property type="molecule type" value="Genomic_DNA"/>
</dbReference>
<reference evidence="1" key="1">
    <citation type="submission" date="2018-05" db="EMBL/GenBank/DDBJ databases">
        <authorList>
            <person name="Lanie J.A."/>
            <person name="Ng W.-L."/>
            <person name="Kazmierczak K.M."/>
            <person name="Andrzejewski T.M."/>
            <person name="Davidsen T.M."/>
            <person name="Wayne K.J."/>
            <person name="Tettelin H."/>
            <person name="Glass J.I."/>
            <person name="Rusch D."/>
            <person name="Podicherti R."/>
            <person name="Tsui H.-C.T."/>
            <person name="Winkler M.E."/>
        </authorList>
    </citation>
    <scope>NUCLEOTIDE SEQUENCE</scope>
</reference>
<dbReference type="SUPFAM" id="SSF49899">
    <property type="entry name" value="Concanavalin A-like lectins/glucanases"/>
    <property type="match status" value="1"/>
</dbReference>
<dbReference type="InterPro" id="IPR013320">
    <property type="entry name" value="ConA-like_dom_sf"/>
</dbReference>
<sequence>MHQWRFAPGKIKEGTVEPITGAGANFIGAASVLNEGGLNQLELKGTDSRAWVTDDFHTVKVPQKAITVEAWVSPAALMRWGGIAGIIQDNGDYERGWLLGYVNRKFSFALAGKEHP</sequence>
<proteinExistence type="predicted"/>
<protein>
    <submittedName>
        <fullName evidence="1">Uncharacterized protein</fullName>
    </submittedName>
</protein>